<evidence type="ECO:0000313" key="2">
    <source>
        <dbReference type="Proteomes" id="UP000287224"/>
    </source>
</evidence>
<sequence length="61" mass="7029">MAHIVANNAQKLSWMRSTLLIHSISTYTYGKTSEAFPDFTLALRRGEKILYVKSKKRIKKS</sequence>
<organism evidence="1 2">
    <name type="scientific">Dictyobacter aurantiacus</name>
    <dbReference type="NCBI Taxonomy" id="1936993"/>
    <lineage>
        <taxon>Bacteria</taxon>
        <taxon>Bacillati</taxon>
        <taxon>Chloroflexota</taxon>
        <taxon>Ktedonobacteria</taxon>
        <taxon>Ktedonobacterales</taxon>
        <taxon>Dictyobacteraceae</taxon>
        <taxon>Dictyobacter</taxon>
    </lineage>
</organism>
<keyword evidence="2" id="KW-1185">Reference proteome</keyword>
<dbReference type="Proteomes" id="UP000287224">
    <property type="component" value="Unassembled WGS sequence"/>
</dbReference>
<proteinExistence type="predicted"/>
<dbReference type="EMBL" id="BIFQ01000001">
    <property type="protein sequence ID" value="GCE05280.1"/>
    <property type="molecule type" value="Genomic_DNA"/>
</dbReference>
<name>A0A401ZEH4_9CHLR</name>
<reference evidence="2" key="1">
    <citation type="submission" date="2018-12" db="EMBL/GenBank/DDBJ databases">
        <title>Tengunoibacter tsumagoiensis gen. nov., sp. nov., Dictyobacter kobayashii sp. nov., D. alpinus sp. nov., and D. joshuensis sp. nov. and description of Dictyobacteraceae fam. nov. within the order Ktedonobacterales isolated from Tengu-no-mugimeshi.</title>
        <authorList>
            <person name="Wang C.M."/>
            <person name="Zheng Y."/>
            <person name="Sakai Y."/>
            <person name="Toyoda A."/>
            <person name="Minakuchi Y."/>
            <person name="Abe K."/>
            <person name="Yokota A."/>
            <person name="Yabe S."/>
        </authorList>
    </citation>
    <scope>NUCLEOTIDE SEQUENCE [LARGE SCALE GENOMIC DNA]</scope>
    <source>
        <strain evidence="2">S-27</strain>
    </source>
</reference>
<gene>
    <name evidence="1" type="ORF">KDAU_26090</name>
</gene>
<protein>
    <submittedName>
        <fullName evidence="1">Uncharacterized protein</fullName>
    </submittedName>
</protein>
<comment type="caution">
    <text evidence="1">The sequence shown here is derived from an EMBL/GenBank/DDBJ whole genome shotgun (WGS) entry which is preliminary data.</text>
</comment>
<accession>A0A401ZEH4</accession>
<evidence type="ECO:0000313" key="1">
    <source>
        <dbReference type="EMBL" id="GCE05280.1"/>
    </source>
</evidence>
<dbReference type="AlphaFoldDB" id="A0A401ZEH4"/>